<evidence type="ECO:0000313" key="8">
    <source>
        <dbReference type="EnsemblPlants" id="OBART08G12060.1"/>
    </source>
</evidence>
<dbReference type="InterPro" id="IPR045314">
    <property type="entry name" value="bZIP_plant_GBF1"/>
</dbReference>
<keyword evidence="3" id="KW-0238">DNA-binding</keyword>
<evidence type="ECO:0000256" key="2">
    <source>
        <dbReference type="ARBA" id="ARBA00023015"/>
    </source>
</evidence>
<dbReference type="Gramene" id="OBART08G12060.1">
    <property type="protein sequence ID" value="OBART08G12060.1"/>
    <property type="gene ID" value="OBART08G12060"/>
</dbReference>
<reference evidence="8" key="2">
    <citation type="submission" date="2015-03" db="UniProtKB">
        <authorList>
            <consortium name="EnsemblPlants"/>
        </authorList>
    </citation>
    <scope>IDENTIFICATION</scope>
</reference>
<dbReference type="GO" id="GO:0045893">
    <property type="term" value="P:positive regulation of DNA-templated transcription"/>
    <property type="evidence" value="ECO:0007669"/>
    <property type="project" value="TreeGrafter"/>
</dbReference>
<dbReference type="GO" id="GO:0003700">
    <property type="term" value="F:DNA-binding transcription factor activity"/>
    <property type="evidence" value="ECO:0007669"/>
    <property type="project" value="InterPro"/>
</dbReference>
<name>A0A0D3GZE5_9ORYZ</name>
<evidence type="ECO:0000256" key="6">
    <source>
        <dbReference type="SAM" id="MobiDB-lite"/>
    </source>
</evidence>
<evidence type="ECO:0000256" key="3">
    <source>
        <dbReference type="ARBA" id="ARBA00023125"/>
    </source>
</evidence>
<evidence type="ECO:0000313" key="9">
    <source>
        <dbReference type="Proteomes" id="UP000026960"/>
    </source>
</evidence>
<dbReference type="PANTHER" id="PTHR45764">
    <property type="entry name" value="BZIP TRANSCRIPTION FACTOR 44"/>
    <property type="match status" value="1"/>
</dbReference>
<dbReference type="FunFam" id="1.20.5.170:FF:000020">
    <property type="entry name" value="BZIP transcription factor"/>
    <property type="match status" value="1"/>
</dbReference>
<keyword evidence="5" id="KW-0539">Nucleus</keyword>
<dbReference type="Proteomes" id="UP000026960">
    <property type="component" value="Chromosome 8"/>
</dbReference>
<dbReference type="Pfam" id="PF00170">
    <property type="entry name" value="bZIP_1"/>
    <property type="match status" value="1"/>
</dbReference>
<protein>
    <recommendedName>
        <fullName evidence="7">BZIP domain-containing protein</fullName>
    </recommendedName>
</protein>
<dbReference type="SMART" id="SM00338">
    <property type="entry name" value="BRLZ"/>
    <property type="match status" value="1"/>
</dbReference>
<organism evidence="8">
    <name type="scientific">Oryza barthii</name>
    <dbReference type="NCBI Taxonomy" id="65489"/>
    <lineage>
        <taxon>Eukaryota</taxon>
        <taxon>Viridiplantae</taxon>
        <taxon>Streptophyta</taxon>
        <taxon>Embryophyta</taxon>
        <taxon>Tracheophyta</taxon>
        <taxon>Spermatophyta</taxon>
        <taxon>Magnoliopsida</taxon>
        <taxon>Liliopsida</taxon>
        <taxon>Poales</taxon>
        <taxon>Poaceae</taxon>
        <taxon>BOP clade</taxon>
        <taxon>Oryzoideae</taxon>
        <taxon>Oryzeae</taxon>
        <taxon>Oryzinae</taxon>
        <taxon>Oryza</taxon>
    </lineage>
</organism>
<dbReference type="AlphaFoldDB" id="A0A0D3GZE5"/>
<dbReference type="PROSITE" id="PS00036">
    <property type="entry name" value="BZIP_BASIC"/>
    <property type="match status" value="1"/>
</dbReference>
<evidence type="ECO:0000256" key="5">
    <source>
        <dbReference type="ARBA" id="ARBA00023242"/>
    </source>
</evidence>
<dbReference type="PROSITE" id="PS50217">
    <property type="entry name" value="BZIP"/>
    <property type="match status" value="1"/>
</dbReference>
<dbReference type="PaxDb" id="65489-OBART08G12060.1"/>
<keyword evidence="2" id="KW-0805">Transcription regulation</keyword>
<keyword evidence="9" id="KW-1185">Reference proteome</keyword>
<dbReference type="GO" id="GO:0005634">
    <property type="term" value="C:nucleus"/>
    <property type="evidence" value="ECO:0007669"/>
    <property type="project" value="UniProtKB-SubCell"/>
</dbReference>
<dbReference type="eggNOG" id="ENOG502S0BS">
    <property type="taxonomic scope" value="Eukaryota"/>
</dbReference>
<dbReference type="InterPro" id="IPR004827">
    <property type="entry name" value="bZIP"/>
</dbReference>
<evidence type="ECO:0000256" key="1">
    <source>
        <dbReference type="ARBA" id="ARBA00004123"/>
    </source>
</evidence>
<sequence>MTLSGGTLSSGITSGSSHGTRSSGSEGDIQLQVQMDLKRKRRKESNRESAKRSRLRKQQHLDDLTSQVNQLKMENQQLTTTLNMVTQSCAFAESQNSVLRTQMMELDSRLSALREIIFYMNNGNQSPSNPTIAATTYPSTTTMTAATTGHYDYYDAFTANAWGSGMQMMQQPIDQFLYQC</sequence>
<dbReference type="InterPro" id="IPR046347">
    <property type="entry name" value="bZIP_sf"/>
</dbReference>
<dbReference type="STRING" id="65489.A0A0D3GZE5"/>
<reference evidence="8" key="1">
    <citation type="journal article" date="2009" name="Rice">
        <title>De Novo Next Generation Sequencing of Plant Genomes.</title>
        <authorList>
            <person name="Rounsley S."/>
            <person name="Marri P.R."/>
            <person name="Yu Y."/>
            <person name="He R."/>
            <person name="Sisneros N."/>
            <person name="Goicoechea J.L."/>
            <person name="Lee S.J."/>
            <person name="Angelova A."/>
            <person name="Kudrna D."/>
            <person name="Luo M."/>
            <person name="Affourtit J."/>
            <person name="Desany B."/>
            <person name="Knight J."/>
            <person name="Niazi F."/>
            <person name="Egholm M."/>
            <person name="Wing R.A."/>
        </authorList>
    </citation>
    <scope>NUCLEOTIDE SEQUENCE [LARGE SCALE GENOMIC DNA]</scope>
    <source>
        <strain evidence="8">cv. IRGC 105608</strain>
    </source>
</reference>
<dbReference type="EnsemblPlants" id="OBART08G12060.1">
    <property type="protein sequence ID" value="OBART08G12060.1"/>
    <property type="gene ID" value="OBART08G12060"/>
</dbReference>
<proteinExistence type="predicted"/>
<dbReference type="PANTHER" id="PTHR45764:SF75">
    <property type="entry name" value="LIGHT-INDUCIBLE PROTEIN CPRF-2"/>
    <property type="match status" value="1"/>
</dbReference>
<dbReference type="CDD" id="cd14702">
    <property type="entry name" value="bZIP_plant_GBF1"/>
    <property type="match status" value="1"/>
</dbReference>
<dbReference type="GO" id="GO:0000976">
    <property type="term" value="F:transcription cis-regulatory region binding"/>
    <property type="evidence" value="ECO:0007669"/>
    <property type="project" value="TreeGrafter"/>
</dbReference>
<keyword evidence="4" id="KW-0804">Transcription</keyword>
<dbReference type="SUPFAM" id="SSF57959">
    <property type="entry name" value="Leucine zipper domain"/>
    <property type="match status" value="1"/>
</dbReference>
<comment type="subcellular location">
    <subcellularLocation>
        <location evidence="1">Nucleus</location>
    </subcellularLocation>
</comment>
<dbReference type="HOGENOM" id="CLU_112634_0_0_1"/>
<feature type="domain" description="BZIP" evidence="7">
    <location>
        <begin position="36"/>
        <end position="88"/>
    </location>
</feature>
<feature type="compositionally biased region" description="Low complexity" evidence="6">
    <location>
        <begin position="1"/>
        <end position="27"/>
    </location>
</feature>
<accession>A0A0D3GZE5</accession>
<dbReference type="Gene3D" id="1.20.5.170">
    <property type="match status" value="1"/>
</dbReference>
<feature type="region of interest" description="Disordered" evidence="6">
    <location>
        <begin position="1"/>
        <end position="61"/>
    </location>
</feature>
<evidence type="ECO:0000259" key="7">
    <source>
        <dbReference type="PROSITE" id="PS50217"/>
    </source>
</evidence>
<evidence type="ECO:0000256" key="4">
    <source>
        <dbReference type="ARBA" id="ARBA00023163"/>
    </source>
</evidence>
<dbReference type="GO" id="GO:0046982">
    <property type="term" value="F:protein heterodimerization activity"/>
    <property type="evidence" value="ECO:0007669"/>
    <property type="project" value="UniProtKB-ARBA"/>
</dbReference>